<reference evidence="1 2" key="1">
    <citation type="journal article" date="2020" name="Cell">
        <title>Large-Scale Comparative Analyses of Tick Genomes Elucidate Their Genetic Diversity and Vector Capacities.</title>
        <authorList>
            <consortium name="Tick Genome and Microbiome Consortium (TIGMIC)"/>
            <person name="Jia N."/>
            <person name="Wang J."/>
            <person name="Shi W."/>
            <person name="Du L."/>
            <person name="Sun Y."/>
            <person name="Zhan W."/>
            <person name="Jiang J.F."/>
            <person name="Wang Q."/>
            <person name="Zhang B."/>
            <person name="Ji P."/>
            <person name="Bell-Sakyi L."/>
            <person name="Cui X.M."/>
            <person name="Yuan T.T."/>
            <person name="Jiang B.G."/>
            <person name="Yang W.F."/>
            <person name="Lam T.T."/>
            <person name="Chang Q.C."/>
            <person name="Ding S.J."/>
            <person name="Wang X.J."/>
            <person name="Zhu J.G."/>
            <person name="Ruan X.D."/>
            <person name="Zhao L."/>
            <person name="Wei J.T."/>
            <person name="Ye R.Z."/>
            <person name="Que T.C."/>
            <person name="Du C.H."/>
            <person name="Zhou Y.H."/>
            <person name="Cheng J.X."/>
            <person name="Dai P.F."/>
            <person name="Guo W.B."/>
            <person name="Han X.H."/>
            <person name="Huang E.J."/>
            <person name="Li L.F."/>
            <person name="Wei W."/>
            <person name="Gao Y.C."/>
            <person name="Liu J.Z."/>
            <person name="Shao H.Z."/>
            <person name="Wang X."/>
            <person name="Wang C.C."/>
            <person name="Yang T.C."/>
            <person name="Huo Q.B."/>
            <person name="Li W."/>
            <person name="Chen H.Y."/>
            <person name="Chen S.E."/>
            <person name="Zhou L.G."/>
            <person name="Ni X.B."/>
            <person name="Tian J.H."/>
            <person name="Sheng Y."/>
            <person name="Liu T."/>
            <person name="Pan Y.S."/>
            <person name="Xia L.Y."/>
            <person name="Li J."/>
            <person name="Zhao F."/>
            <person name="Cao W.C."/>
        </authorList>
    </citation>
    <scope>NUCLEOTIDE SEQUENCE [LARGE SCALE GENOMIC DNA]</scope>
    <source>
        <strain evidence="1">HaeL-2018</strain>
    </source>
</reference>
<dbReference type="EMBL" id="JABSTR010000009">
    <property type="protein sequence ID" value="KAH9378547.1"/>
    <property type="molecule type" value="Genomic_DNA"/>
</dbReference>
<dbReference type="VEuPathDB" id="VectorBase:HLOH_046334"/>
<organism evidence="1 2">
    <name type="scientific">Haemaphysalis longicornis</name>
    <name type="common">Bush tick</name>
    <dbReference type="NCBI Taxonomy" id="44386"/>
    <lineage>
        <taxon>Eukaryota</taxon>
        <taxon>Metazoa</taxon>
        <taxon>Ecdysozoa</taxon>
        <taxon>Arthropoda</taxon>
        <taxon>Chelicerata</taxon>
        <taxon>Arachnida</taxon>
        <taxon>Acari</taxon>
        <taxon>Parasitiformes</taxon>
        <taxon>Ixodida</taxon>
        <taxon>Ixodoidea</taxon>
        <taxon>Ixodidae</taxon>
        <taxon>Haemaphysalinae</taxon>
        <taxon>Haemaphysalis</taxon>
    </lineage>
</organism>
<evidence type="ECO:0000313" key="1">
    <source>
        <dbReference type="EMBL" id="KAH9378547.1"/>
    </source>
</evidence>
<name>A0A9J6GTM7_HAELO</name>
<protein>
    <submittedName>
        <fullName evidence="1">Uncharacterized protein</fullName>
    </submittedName>
</protein>
<keyword evidence="2" id="KW-1185">Reference proteome</keyword>
<comment type="caution">
    <text evidence="1">The sequence shown here is derived from an EMBL/GenBank/DDBJ whole genome shotgun (WGS) entry which is preliminary data.</text>
</comment>
<dbReference type="AlphaFoldDB" id="A0A9J6GTM7"/>
<dbReference type="Proteomes" id="UP000821853">
    <property type="component" value="Unassembled WGS sequence"/>
</dbReference>
<sequence length="224" mass="24494">MPEQGYRASYALRCGKKRAALANVNKRVNAASRLPPLSKEHILVTVCPRGVLDFKALGHLRVAQNLNTTANLLETNLMEDIQCRNMMRNIMIASPLSKRFAMAYAGVKDTNIGKASYELNASFASSENSCKLVSARSTTDTPISATPAVESTIKPIHTGTLRCSLPGCGENNPDIKHDCSPKYTFCGGPHMTVDEACKQCYQGPFLVCQRRRERPKRGDSGSNT</sequence>
<proteinExistence type="predicted"/>
<gene>
    <name evidence="1" type="ORF">HPB48_006177</name>
</gene>
<accession>A0A9J6GTM7</accession>
<evidence type="ECO:0000313" key="2">
    <source>
        <dbReference type="Proteomes" id="UP000821853"/>
    </source>
</evidence>